<sequence>MKTFLTAVIINFLVFSQEIAQAQAPLELSSSLWRGIGGKTKWDSTNYILFSVTGNDSEFLQNGRKFLINKRSGQVRFEGKTESGNNIVALFNFKTEKLSKLFSNGEERPVSTEVNTVFTRINEQFKKDAAFIFLPALIDAPDTRTGKVSSKIVNAEKLLSVSFQLKDNSLSGELLFNGETGYIKQIIDKEGNEYFVNGYKDIGGGLVLPTVFKSMDGSEKSATFPTAAAFTDMEESKFSNL</sequence>
<dbReference type="EMBL" id="VNHX01000026">
    <property type="protein sequence ID" value="TYP90017.1"/>
    <property type="molecule type" value="Genomic_DNA"/>
</dbReference>
<gene>
    <name evidence="1" type="ORF">BC792_12612</name>
</gene>
<proteinExistence type="predicted"/>
<dbReference type="Proteomes" id="UP000325105">
    <property type="component" value="Unassembled WGS sequence"/>
</dbReference>
<accession>A0A5S5D1X0</accession>
<reference evidence="1 2" key="1">
    <citation type="submission" date="2019-07" db="EMBL/GenBank/DDBJ databases">
        <title>Genomic Encyclopedia of Archaeal and Bacterial Type Strains, Phase II (KMG-II): from individual species to whole genera.</title>
        <authorList>
            <person name="Goeker M."/>
        </authorList>
    </citation>
    <scope>NUCLEOTIDE SEQUENCE [LARGE SCALE GENOMIC DNA]</scope>
    <source>
        <strain evidence="1 2">DSM 18850</strain>
    </source>
</reference>
<evidence type="ECO:0000313" key="2">
    <source>
        <dbReference type="Proteomes" id="UP000325105"/>
    </source>
</evidence>
<dbReference type="OrthoDB" id="705316at2"/>
<name>A0A5S5D1X0_9SPHI</name>
<keyword evidence="2" id="KW-1185">Reference proteome</keyword>
<dbReference type="RefSeq" id="WP_148909959.1">
    <property type="nucleotide sequence ID" value="NZ_VNHX01000026.1"/>
</dbReference>
<evidence type="ECO:0008006" key="3">
    <source>
        <dbReference type="Google" id="ProtNLM"/>
    </source>
</evidence>
<comment type="caution">
    <text evidence="1">The sequence shown here is derived from an EMBL/GenBank/DDBJ whole genome shotgun (WGS) entry which is preliminary data.</text>
</comment>
<protein>
    <recommendedName>
        <fullName evidence="3">WG repeat protein</fullName>
    </recommendedName>
</protein>
<dbReference type="AlphaFoldDB" id="A0A5S5D1X0"/>
<evidence type="ECO:0000313" key="1">
    <source>
        <dbReference type="EMBL" id="TYP90017.1"/>
    </source>
</evidence>
<organism evidence="1 2">
    <name type="scientific">Sphingobacterium allocomposti</name>
    <dbReference type="NCBI Taxonomy" id="415956"/>
    <lineage>
        <taxon>Bacteria</taxon>
        <taxon>Pseudomonadati</taxon>
        <taxon>Bacteroidota</taxon>
        <taxon>Sphingobacteriia</taxon>
        <taxon>Sphingobacteriales</taxon>
        <taxon>Sphingobacteriaceae</taxon>
        <taxon>Sphingobacterium</taxon>
    </lineage>
</organism>